<comment type="similarity">
    <text evidence="2">Belongs to the polysaccharide synthase family.</text>
</comment>
<evidence type="ECO:0000256" key="2">
    <source>
        <dbReference type="ARBA" id="ARBA00007430"/>
    </source>
</evidence>
<organism evidence="8 9">
    <name type="scientific">Microvirga terricola</name>
    <dbReference type="NCBI Taxonomy" id="2719797"/>
    <lineage>
        <taxon>Bacteria</taxon>
        <taxon>Pseudomonadati</taxon>
        <taxon>Pseudomonadota</taxon>
        <taxon>Alphaproteobacteria</taxon>
        <taxon>Hyphomicrobiales</taxon>
        <taxon>Methylobacteriaceae</taxon>
        <taxon>Microvirga</taxon>
    </lineage>
</organism>
<keyword evidence="4 7" id="KW-0812">Transmembrane</keyword>
<keyword evidence="9" id="KW-1185">Reference proteome</keyword>
<accession>A0ABX0V7K7</accession>
<dbReference type="Proteomes" id="UP000707352">
    <property type="component" value="Unassembled WGS sequence"/>
</dbReference>
<evidence type="ECO:0000256" key="7">
    <source>
        <dbReference type="SAM" id="Phobius"/>
    </source>
</evidence>
<evidence type="ECO:0000313" key="8">
    <source>
        <dbReference type="EMBL" id="NIX75697.1"/>
    </source>
</evidence>
<evidence type="ECO:0000256" key="4">
    <source>
        <dbReference type="ARBA" id="ARBA00022692"/>
    </source>
</evidence>
<comment type="caution">
    <text evidence="8">The sequence shown here is derived from an EMBL/GenBank/DDBJ whole genome shotgun (WGS) entry which is preliminary data.</text>
</comment>
<feature type="transmembrane region" description="Helical" evidence="7">
    <location>
        <begin position="415"/>
        <end position="432"/>
    </location>
</feature>
<evidence type="ECO:0000313" key="9">
    <source>
        <dbReference type="Proteomes" id="UP000707352"/>
    </source>
</evidence>
<evidence type="ECO:0000256" key="6">
    <source>
        <dbReference type="ARBA" id="ARBA00023136"/>
    </source>
</evidence>
<proteinExistence type="inferred from homology"/>
<feature type="transmembrane region" description="Helical" evidence="7">
    <location>
        <begin position="280"/>
        <end position="302"/>
    </location>
</feature>
<feature type="transmembrane region" description="Helical" evidence="7">
    <location>
        <begin position="12"/>
        <end position="32"/>
    </location>
</feature>
<comment type="subcellular location">
    <subcellularLocation>
        <location evidence="1">Cell membrane</location>
        <topology evidence="1">Multi-pass membrane protein</topology>
    </subcellularLocation>
</comment>
<protein>
    <submittedName>
        <fullName evidence="8">Oligosaccharide flippase family protein</fullName>
    </submittedName>
</protein>
<reference evidence="8 9" key="1">
    <citation type="submission" date="2020-03" db="EMBL/GenBank/DDBJ databases">
        <title>The genome sequence of Microvirga sp. c23x22.</title>
        <authorList>
            <person name="Zhang X."/>
        </authorList>
    </citation>
    <scope>NUCLEOTIDE SEQUENCE [LARGE SCALE GENOMIC DNA]</scope>
    <source>
        <strain evidence="9">c23x22</strain>
    </source>
</reference>
<feature type="transmembrane region" description="Helical" evidence="7">
    <location>
        <begin position="438"/>
        <end position="459"/>
    </location>
</feature>
<keyword evidence="6 7" id="KW-0472">Membrane</keyword>
<dbReference type="PANTHER" id="PTHR30250:SF10">
    <property type="entry name" value="LIPOPOLYSACCHARIDE BIOSYNTHESIS PROTEIN WZXC"/>
    <property type="match status" value="1"/>
</dbReference>
<feature type="transmembrane region" description="Helical" evidence="7">
    <location>
        <begin position="376"/>
        <end position="395"/>
    </location>
</feature>
<keyword evidence="5 7" id="KW-1133">Transmembrane helix</keyword>
<feature type="transmembrane region" description="Helical" evidence="7">
    <location>
        <begin position="352"/>
        <end position="370"/>
    </location>
</feature>
<evidence type="ECO:0000256" key="5">
    <source>
        <dbReference type="ARBA" id="ARBA00022989"/>
    </source>
</evidence>
<keyword evidence="3" id="KW-1003">Cell membrane</keyword>
<evidence type="ECO:0000256" key="3">
    <source>
        <dbReference type="ARBA" id="ARBA00022475"/>
    </source>
</evidence>
<feature type="transmembrane region" description="Helical" evidence="7">
    <location>
        <begin position="322"/>
        <end position="345"/>
    </location>
</feature>
<dbReference type="RefSeq" id="WP_167671559.1">
    <property type="nucleotide sequence ID" value="NZ_JAATJS010000001.1"/>
</dbReference>
<gene>
    <name evidence="8" type="ORF">HB375_03595</name>
</gene>
<dbReference type="PANTHER" id="PTHR30250">
    <property type="entry name" value="PST FAMILY PREDICTED COLANIC ACID TRANSPORTER"/>
    <property type="match status" value="1"/>
</dbReference>
<feature type="transmembrane region" description="Helical" evidence="7">
    <location>
        <begin position="166"/>
        <end position="186"/>
    </location>
</feature>
<dbReference type="EMBL" id="JAATJS010000001">
    <property type="protein sequence ID" value="NIX75697.1"/>
    <property type="molecule type" value="Genomic_DNA"/>
</dbReference>
<name>A0ABX0V7K7_9HYPH</name>
<feature type="transmembrane region" description="Helical" evidence="7">
    <location>
        <begin position="110"/>
        <end position="129"/>
    </location>
</feature>
<sequence>MTKLHRSFMFSGIEKYLTLLISLLTTAIIARLLTPDEIGVFVVGSATVMMAEVLRDFGTSVYLVQEREISSEGVRTTFTIMLLVSIFIAAALQLLAAPLAAFYTEPRLDPVIRIASISVALGAFASPPMALLRRDLAFGSVALVNLAGVITNSLVALLMIALGWGYLSLAIAAMASSVAIAIAAVVHRPGLWIFRPCLLHGRKILAFGGYASATAVLNVAFQVLPQMYLGRLIGFDAVGIYSRAVTLYQLPERAIVNAFQPVVLPALAAEARAGRDLKKAYLHGLSLLTAVQWPALLCLAVLADPVVQVLLGAQWGEAAPLLKIMALASILLFPAPLTYPMLIALGRVQDGLTASLVSLPISAALIIGAAPFGLKAIAATMFLSAPLQVYVAIFLIRRQMPLRWIEISSAIYKSAYVAVCTAIPAGICLTLSGDARPVATLALAASGAGAGWIGGLALTRHPLAAEMLKFVDLVFSAVKARTSNRR</sequence>
<dbReference type="InterPro" id="IPR050833">
    <property type="entry name" value="Poly_Biosynth_Transport"/>
</dbReference>
<feature type="transmembrane region" description="Helical" evidence="7">
    <location>
        <begin position="78"/>
        <end position="104"/>
    </location>
</feature>
<dbReference type="Pfam" id="PF13440">
    <property type="entry name" value="Polysacc_synt_3"/>
    <property type="match status" value="1"/>
</dbReference>
<evidence type="ECO:0000256" key="1">
    <source>
        <dbReference type="ARBA" id="ARBA00004651"/>
    </source>
</evidence>
<feature type="transmembrane region" description="Helical" evidence="7">
    <location>
        <begin position="136"/>
        <end position="160"/>
    </location>
</feature>